<organism evidence="2 3">
    <name type="scientific">Peptoniphilus equinus</name>
    <dbReference type="NCBI Taxonomy" id="3016343"/>
    <lineage>
        <taxon>Bacteria</taxon>
        <taxon>Bacillati</taxon>
        <taxon>Bacillota</taxon>
        <taxon>Tissierellia</taxon>
        <taxon>Tissierellales</taxon>
        <taxon>Peptoniphilaceae</taxon>
        <taxon>Peptoniphilus</taxon>
    </lineage>
</organism>
<dbReference type="InterPro" id="IPR050678">
    <property type="entry name" value="DNA_Partitioning_ATPase"/>
</dbReference>
<dbReference type="PANTHER" id="PTHR13696">
    <property type="entry name" value="P-LOOP CONTAINING NUCLEOSIDE TRIPHOSPHATE HYDROLASE"/>
    <property type="match status" value="1"/>
</dbReference>
<dbReference type="RefSeq" id="WP_271191506.1">
    <property type="nucleotide sequence ID" value="NZ_CP115667.1"/>
</dbReference>
<dbReference type="Gene3D" id="3.40.50.300">
    <property type="entry name" value="P-loop containing nucleotide triphosphate hydrolases"/>
    <property type="match status" value="1"/>
</dbReference>
<dbReference type="EMBL" id="CP115667">
    <property type="protein sequence ID" value="WBW49975.1"/>
    <property type="molecule type" value="Genomic_DNA"/>
</dbReference>
<feature type="domain" description="AAA" evidence="1">
    <location>
        <begin position="2"/>
        <end position="172"/>
    </location>
</feature>
<evidence type="ECO:0000313" key="2">
    <source>
        <dbReference type="EMBL" id="WBW49975.1"/>
    </source>
</evidence>
<dbReference type="CDD" id="cd02042">
    <property type="entry name" value="ParAB_family"/>
    <property type="match status" value="1"/>
</dbReference>
<keyword evidence="3" id="KW-1185">Reference proteome</keyword>
<sequence>MAKVINIFNQKGGVGKTTTTINLGAALAKKKQHVLIVDIDPQANATSGLSIEDRSSNIYDLLESNRVTIQHTSTPGLDVIPSDGELAGAEIAISEKENWQYLLKTALAPIKDDYNFILIDAPPSLGVLSMLALVASDSLLIPVQSEYYALEGVGNLMNTIAMVKENFNEDLDVEGVVLTMYDGRTKLASGVKDEITKYFGDAVYQTTIPRNIRLAEAPSYGMHIFDYDNLSKGAWSYRRLCKEFLKKQVKA</sequence>
<evidence type="ECO:0000259" key="1">
    <source>
        <dbReference type="Pfam" id="PF13614"/>
    </source>
</evidence>
<evidence type="ECO:0000313" key="3">
    <source>
        <dbReference type="Proteomes" id="UP001210339"/>
    </source>
</evidence>
<dbReference type="Proteomes" id="UP001210339">
    <property type="component" value="Chromosome"/>
</dbReference>
<dbReference type="InterPro" id="IPR027417">
    <property type="entry name" value="P-loop_NTPase"/>
</dbReference>
<name>A0ABY7QVA9_9FIRM</name>
<gene>
    <name evidence="2" type="ORF">O6R05_08210</name>
</gene>
<accession>A0ABY7QVA9</accession>
<proteinExistence type="predicted"/>
<dbReference type="SUPFAM" id="SSF52540">
    <property type="entry name" value="P-loop containing nucleoside triphosphate hydrolases"/>
    <property type="match status" value="1"/>
</dbReference>
<dbReference type="PANTHER" id="PTHR13696:SF52">
    <property type="entry name" value="PARA FAMILY PROTEIN CT_582"/>
    <property type="match status" value="1"/>
</dbReference>
<protein>
    <submittedName>
        <fullName evidence="2">ParA family protein</fullName>
    </submittedName>
</protein>
<reference evidence="2 3" key="1">
    <citation type="submission" date="2023-01" db="EMBL/GenBank/DDBJ databases">
        <authorList>
            <person name="Lee S.H."/>
            <person name="Jung H.S."/>
            <person name="Yun J.U."/>
        </authorList>
    </citation>
    <scope>NUCLEOTIDE SEQUENCE [LARGE SCALE GENOMIC DNA]</scope>
    <source>
        <strain evidence="2 3">CBA3646</strain>
    </source>
</reference>
<dbReference type="InterPro" id="IPR025669">
    <property type="entry name" value="AAA_dom"/>
</dbReference>
<dbReference type="Pfam" id="PF13614">
    <property type="entry name" value="AAA_31"/>
    <property type="match status" value="1"/>
</dbReference>
<dbReference type="PIRSF" id="PIRSF009320">
    <property type="entry name" value="Nuc_binding_HP_1000"/>
    <property type="match status" value="1"/>
</dbReference>